<keyword evidence="2" id="KW-1185">Reference proteome</keyword>
<evidence type="ECO:0000313" key="2">
    <source>
        <dbReference type="Proteomes" id="UP000600101"/>
    </source>
</evidence>
<organism evidence="1 2">
    <name type="scientific">Siccirubricoccus deserti</name>
    <dbReference type="NCBI Taxonomy" id="2013562"/>
    <lineage>
        <taxon>Bacteria</taxon>
        <taxon>Pseudomonadati</taxon>
        <taxon>Pseudomonadota</taxon>
        <taxon>Alphaproteobacteria</taxon>
        <taxon>Acetobacterales</taxon>
        <taxon>Roseomonadaceae</taxon>
        <taxon>Siccirubricoccus</taxon>
    </lineage>
</organism>
<gene>
    <name evidence="1" type="ORF">H7965_24940</name>
</gene>
<name>A0A9X0UG35_9PROT</name>
<protein>
    <recommendedName>
        <fullName evidence="3">Helix-turn-helix domain-containing protein</fullName>
    </recommendedName>
</protein>
<dbReference type="Proteomes" id="UP000600101">
    <property type="component" value="Unassembled WGS sequence"/>
</dbReference>
<sequence length="54" mass="5761">MHGTGALPHARCQGWFDEAARLHAAGASLSAISRQLGADRKTLRECLRAGALPY</sequence>
<accession>A0A9X0UG35</accession>
<reference evidence="1" key="1">
    <citation type="submission" date="2020-08" db="EMBL/GenBank/DDBJ databases">
        <authorList>
            <person name="Hu Y."/>
            <person name="Nguyen S.V."/>
            <person name="Li F."/>
            <person name="Fanning S."/>
        </authorList>
    </citation>
    <scope>NUCLEOTIDE SEQUENCE</scope>
    <source>
        <strain evidence="1">SYSU D8009</strain>
    </source>
</reference>
<dbReference type="EMBL" id="JACOMF010000060">
    <property type="protein sequence ID" value="MBC4018523.1"/>
    <property type="molecule type" value="Genomic_DNA"/>
</dbReference>
<dbReference type="RefSeq" id="WP_186773273.1">
    <property type="nucleotide sequence ID" value="NZ_JACOMF010000060.1"/>
</dbReference>
<evidence type="ECO:0000313" key="1">
    <source>
        <dbReference type="EMBL" id="MBC4018523.1"/>
    </source>
</evidence>
<dbReference type="AlphaFoldDB" id="A0A9X0UG35"/>
<proteinExistence type="predicted"/>
<comment type="caution">
    <text evidence="1">The sequence shown here is derived from an EMBL/GenBank/DDBJ whole genome shotgun (WGS) entry which is preliminary data.</text>
</comment>
<evidence type="ECO:0008006" key="3">
    <source>
        <dbReference type="Google" id="ProtNLM"/>
    </source>
</evidence>